<dbReference type="AlphaFoldDB" id="A0A7Z1S327"/>
<comment type="caution">
    <text evidence="2">The sequence shown here is derived from an EMBL/GenBank/DDBJ whole genome shotgun (WGS) entry which is preliminary data.</text>
</comment>
<sequence length="136" mass="14878">MRLISKWKSVVVLMSLIGLSGCAAGLDGDYACDKVGGVGGCTTMHDVRNNLDHYSNPENQQSGSSLTEAHALSSPFTVLPRRDRFGQPERTQEVTQKVTIFPFKDKSGSYVDTTDIYVVVEEPQWTGRPVQAVKGD</sequence>
<evidence type="ECO:0000256" key="1">
    <source>
        <dbReference type="SAM" id="SignalP"/>
    </source>
</evidence>
<dbReference type="NCBIfam" id="TIGR02747">
    <property type="entry name" value="TraV"/>
    <property type="match status" value="1"/>
</dbReference>
<gene>
    <name evidence="2" type="ORF">BCS90_14555</name>
</gene>
<feature type="signal peptide" evidence="1">
    <location>
        <begin position="1"/>
        <end position="23"/>
    </location>
</feature>
<keyword evidence="1" id="KW-0732">Signal</keyword>
<name>A0A7Z1S327_9VIBR</name>
<accession>A0A7Z1S327</accession>
<dbReference type="Pfam" id="PF09676">
    <property type="entry name" value="TraV"/>
    <property type="match status" value="1"/>
</dbReference>
<evidence type="ECO:0000313" key="2">
    <source>
        <dbReference type="EMBL" id="PMP30520.1"/>
    </source>
</evidence>
<dbReference type="EMBL" id="MDBS01000020">
    <property type="protein sequence ID" value="PMP30520.1"/>
    <property type="molecule type" value="Genomic_DNA"/>
</dbReference>
<protein>
    <submittedName>
        <fullName evidence="2">Type IV conjugative transfer system protein TraV</fullName>
    </submittedName>
</protein>
<proteinExistence type="predicted"/>
<organism evidence="2">
    <name type="scientific">Vibrio cyclitrophicus</name>
    <dbReference type="NCBI Taxonomy" id="47951"/>
    <lineage>
        <taxon>Bacteria</taxon>
        <taxon>Pseudomonadati</taxon>
        <taxon>Pseudomonadota</taxon>
        <taxon>Gammaproteobacteria</taxon>
        <taxon>Vibrionales</taxon>
        <taxon>Vibrionaceae</taxon>
        <taxon>Vibrio</taxon>
    </lineage>
</organism>
<dbReference type="PROSITE" id="PS51257">
    <property type="entry name" value="PROKAR_LIPOPROTEIN"/>
    <property type="match status" value="1"/>
</dbReference>
<dbReference type="InterPro" id="IPR014118">
    <property type="entry name" value="T4SS_TraV"/>
</dbReference>
<feature type="chain" id="PRO_5031551577" evidence="1">
    <location>
        <begin position="24"/>
        <end position="136"/>
    </location>
</feature>
<reference evidence="2" key="2">
    <citation type="journal article" date="2018" name="Nature">
        <title>A major lineage of non-tailed dsDNA viruses as unrecognized killers of marine bacteria.</title>
        <authorList>
            <person name="Kauffman K.M."/>
            <person name="Hussain F.A."/>
            <person name="Yang J."/>
            <person name="Arevalo P."/>
            <person name="Brown J.M."/>
            <person name="Chang W.K."/>
            <person name="VanInsberghe D."/>
            <person name="Elsherbini J."/>
            <person name="Sharma R.S."/>
            <person name="Cutler M.B."/>
            <person name="Kelly L."/>
            <person name="Polz M.F."/>
        </authorList>
    </citation>
    <scope>NUCLEOTIDE SEQUENCE</scope>
    <source>
        <strain evidence="2">10N.222.46.E12</strain>
    </source>
</reference>
<reference evidence="2" key="1">
    <citation type="submission" date="2016-07" db="EMBL/GenBank/DDBJ databases">
        <authorList>
            <person name="Kauffman K."/>
            <person name="Arevalo P."/>
            <person name="Polz M.F."/>
        </authorList>
    </citation>
    <scope>NUCLEOTIDE SEQUENCE</scope>
    <source>
        <strain evidence="2">10N.222.46.E12</strain>
    </source>
</reference>
<dbReference type="RefSeq" id="WP_154723955.1">
    <property type="nucleotide sequence ID" value="NZ_CP170597.1"/>
</dbReference>